<accession>A0ABP7FUT6</accession>
<protein>
    <submittedName>
        <fullName evidence="1">Uncharacterized protein</fullName>
    </submittedName>
</protein>
<reference evidence="2" key="1">
    <citation type="journal article" date="2019" name="Int. J. Syst. Evol. Microbiol.">
        <title>The Global Catalogue of Microorganisms (GCM) 10K type strain sequencing project: providing services to taxonomists for standard genome sequencing and annotation.</title>
        <authorList>
            <consortium name="The Broad Institute Genomics Platform"/>
            <consortium name="The Broad Institute Genome Sequencing Center for Infectious Disease"/>
            <person name="Wu L."/>
            <person name="Ma J."/>
        </authorList>
    </citation>
    <scope>NUCLEOTIDE SEQUENCE [LARGE SCALE GENOMIC DNA]</scope>
    <source>
        <strain evidence="2">JCM 30846</strain>
    </source>
</reference>
<proteinExistence type="predicted"/>
<dbReference type="EMBL" id="BAABEP010000038">
    <property type="protein sequence ID" value="GAA3744382.1"/>
    <property type="molecule type" value="Genomic_DNA"/>
</dbReference>
<sequence length="89" mass="9720">MGKTPRGLRARPVRRRLGGMSDAPIVVHRASGTGGRRVTVRGQIMGLAHSDDDLVEFLRRAGLPDAEDLLDDPSWVEWQGGSGHDYGTR</sequence>
<name>A0ABP7FUT6_9ACTN</name>
<comment type="caution">
    <text evidence="1">The sequence shown here is derived from an EMBL/GenBank/DDBJ whole genome shotgun (WGS) entry which is preliminary data.</text>
</comment>
<gene>
    <name evidence="1" type="ORF">GCM10023082_46320</name>
</gene>
<evidence type="ECO:0000313" key="2">
    <source>
        <dbReference type="Proteomes" id="UP001499884"/>
    </source>
</evidence>
<keyword evidence="2" id="KW-1185">Reference proteome</keyword>
<organism evidence="1 2">
    <name type="scientific">Streptomyces tremellae</name>
    <dbReference type="NCBI Taxonomy" id="1124239"/>
    <lineage>
        <taxon>Bacteria</taxon>
        <taxon>Bacillati</taxon>
        <taxon>Actinomycetota</taxon>
        <taxon>Actinomycetes</taxon>
        <taxon>Kitasatosporales</taxon>
        <taxon>Streptomycetaceae</taxon>
        <taxon>Streptomyces</taxon>
    </lineage>
</organism>
<dbReference type="Proteomes" id="UP001499884">
    <property type="component" value="Unassembled WGS sequence"/>
</dbReference>
<evidence type="ECO:0000313" key="1">
    <source>
        <dbReference type="EMBL" id="GAA3744382.1"/>
    </source>
</evidence>